<dbReference type="PROSITE" id="PS50075">
    <property type="entry name" value="CARRIER"/>
    <property type="match status" value="1"/>
</dbReference>
<reference evidence="4 5" key="1">
    <citation type="journal article" date="2019" name="Int. J. Syst. Evol. Microbiol.">
        <title>The Global Catalogue of Microorganisms (GCM) 10K type strain sequencing project: providing services to taxonomists for standard genome sequencing and annotation.</title>
        <authorList>
            <consortium name="The Broad Institute Genomics Platform"/>
            <consortium name="The Broad Institute Genome Sequencing Center for Infectious Disease"/>
            <person name="Wu L."/>
            <person name="Ma J."/>
        </authorList>
    </citation>
    <scope>NUCLEOTIDE SEQUENCE [LARGE SCALE GENOMIC DNA]</scope>
    <source>
        <strain evidence="4 5">JCM 16013</strain>
    </source>
</reference>
<gene>
    <name evidence="4" type="ORF">GCM10009838_73080</name>
</gene>
<dbReference type="SMART" id="SM00823">
    <property type="entry name" value="PKS_PP"/>
    <property type="match status" value="1"/>
</dbReference>
<dbReference type="RefSeq" id="WP_344661758.1">
    <property type="nucleotide sequence ID" value="NZ_BAAAQM010000059.1"/>
</dbReference>
<accession>A0ABN2T4I6</accession>
<dbReference type="SUPFAM" id="SSF47336">
    <property type="entry name" value="ACP-like"/>
    <property type="match status" value="1"/>
</dbReference>
<keyword evidence="5" id="KW-1185">Reference proteome</keyword>
<organism evidence="4 5">
    <name type="scientific">Catenulispora subtropica</name>
    <dbReference type="NCBI Taxonomy" id="450798"/>
    <lineage>
        <taxon>Bacteria</taxon>
        <taxon>Bacillati</taxon>
        <taxon>Actinomycetota</taxon>
        <taxon>Actinomycetes</taxon>
        <taxon>Catenulisporales</taxon>
        <taxon>Catenulisporaceae</taxon>
        <taxon>Catenulispora</taxon>
    </lineage>
</organism>
<protein>
    <recommendedName>
        <fullName evidence="3">Carrier domain-containing protein</fullName>
    </recommendedName>
</protein>
<evidence type="ECO:0000256" key="2">
    <source>
        <dbReference type="ARBA" id="ARBA00022553"/>
    </source>
</evidence>
<dbReference type="Pfam" id="PF00550">
    <property type="entry name" value="PP-binding"/>
    <property type="match status" value="1"/>
</dbReference>
<dbReference type="InterPro" id="IPR020806">
    <property type="entry name" value="PKS_PP-bd"/>
</dbReference>
<dbReference type="InterPro" id="IPR036736">
    <property type="entry name" value="ACP-like_sf"/>
</dbReference>
<feature type="domain" description="Carrier" evidence="3">
    <location>
        <begin position="8"/>
        <end position="84"/>
    </location>
</feature>
<proteinExistence type="predicted"/>
<evidence type="ECO:0000259" key="3">
    <source>
        <dbReference type="PROSITE" id="PS50075"/>
    </source>
</evidence>
<dbReference type="Gene3D" id="1.10.1200.10">
    <property type="entry name" value="ACP-like"/>
    <property type="match status" value="1"/>
</dbReference>
<evidence type="ECO:0000313" key="5">
    <source>
        <dbReference type="Proteomes" id="UP001499854"/>
    </source>
</evidence>
<dbReference type="EMBL" id="BAAAQM010000059">
    <property type="protein sequence ID" value="GAA1997218.1"/>
    <property type="molecule type" value="Genomic_DNA"/>
</dbReference>
<keyword evidence="1" id="KW-0596">Phosphopantetheine</keyword>
<name>A0ABN2T4I6_9ACTN</name>
<comment type="caution">
    <text evidence="4">The sequence shown here is derived from an EMBL/GenBank/DDBJ whole genome shotgun (WGS) entry which is preliminary data.</text>
</comment>
<evidence type="ECO:0000256" key="1">
    <source>
        <dbReference type="ARBA" id="ARBA00022450"/>
    </source>
</evidence>
<dbReference type="Proteomes" id="UP001499854">
    <property type="component" value="Unassembled WGS sequence"/>
</dbReference>
<dbReference type="InterPro" id="IPR009081">
    <property type="entry name" value="PP-bd_ACP"/>
</dbReference>
<keyword evidence="2" id="KW-0597">Phosphoprotein</keyword>
<sequence>MQTPPTAPSADAISTQVAAIWNDVLRVPDGAPAGATFFELGGQSISAVRITARIEEELGVEVDMGDLFEDPDLATFIRDITARSGAGAA</sequence>
<evidence type="ECO:0000313" key="4">
    <source>
        <dbReference type="EMBL" id="GAA1997218.1"/>
    </source>
</evidence>